<keyword evidence="1" id="KW-0862">Zinc</keyword>
<dbReference type="Pfam" id="PF13575">
    <property type="entry name" value="DUF4135"/>
    <property type="match status" value="1"/>
</dbReference>
<dbReference type="Proteomes" id="UP000013781">
    <property type="component" value="Unassembled WGS sequence"/>
</dbReference>
<keyword evidence="6" id="KW-1185">Reference proteome</keyword>
<comment type="caution">
    <text evidence="3">The sequence shown here is derived from an EMBL/GenBank/DDBJ whole genome shotgun (WGS) entry which is preliminary data.</text>
</comment>
<dbReference type="HOGENOM" id="CLU_009398_1_1_9"/>
<gene>
    <name evidence="4" type="ORF">I586_03254</name>
    <name evidence="3" type="ORF">UAY_00512</name>
</gene>
<dbReference type="InterPro" id="IPR007822">
    <property type="entry name" value="LANC-like"/>
</dbReference>
<dbReference type="PATRIC" id="fig|1158609.3.peg.481"/>
<dbReference type="CDD" id="cd04792">
    <property type="entry name" value="LanM-like"/>
    <property type="match status" value="1"/>
</dbReference>
<dbReference type="GO" id="GO:0046872">
    <property type="term" value="F:metal ion binding"/>
    <property type="evidence" value="ECO:0007669"/>
    <property type="project" value="UniProtKB-KW"/>
</dbReference>
<dbReference type="PIRSF" id="PIRSF037228">
    <property type="entry name" value="Lant_mod_RumM"/>
    <property type="match status" value="1"/>
</dbReference>
<reference evidence="4 6" key="2">
    <citation type="submission" date="2013-03" db="EMBL/GenBank/DDBJ databases">
        <title>The Genome Sequence of Enterococcus moraviensis BAA-383 (PacBio/Illumina hybrid assembly).</title>
        <authorList>
            <consortium name="The Broad Institute Genomics Platform"/>
            <consortium name="The Broad Institute Genome Sequencing Center for Infectious Disease"/>
            <person name="Earl A."/>
            <person name="Russ C."/>
            <person name="Gilmore M."/>
            <person name="Surin D."/>
            <person name="Walker B."/>
            <person name="Young S."/>
            <person name="Zeng Q."/>
            <person name="Gargeya S."/>
            <person name="Fitzgerald M."/>
            <person name="Haas B."/>
            <person name="Abouelleil A."/>
            <person name="Allen A.W."/>
            <person name="Alvarado L."/>
            <person name="Arachchi H.M."/>
            <person name="Berlin A.M."/>
            <person name="Chapman S.B."/>
            <person name="Gainer-Dewar J."/>
            <person name="Goldberg J."/>
            <person name="Griggs A."/>
            <person name="Gujja S."/>
            <person name="Hansen M."/>
            <person name="Howarth C."/>
            <person name="Imamovic A."/>
            <person name="Ireland A."/>
            <person name="Larimer J."/>
            <person name="McCowan C."/>
            <person name="Murphy C."/>
            <person name="Pearson M."/>
            <person name="Poon T.W."/>
            <person name="Priest M."/>
            <person name="Roberts A."/>
            <person name="Saif S."/>
            <person name="Shea T."/>
            <person name="Sisk P."/>
            <person name="Sykes S."/>
            <person name="Wortman J."/>
            <person name="Nusbaum C."/>
            <person name="Birren B."/>
        </authorList>
    </citation>
    <scope>NUCLEOTIDE SEQUENCE [LARGE SCALE GENOMIC DNA]</scope>
    <source>
        <strain evidence="4 6">ATCC BAA-383</strain>
    </source>
</reference>
<dbReference type="RefSeq" id="WP_010763917.1">
    <property type="nucleotide sequence ID" value="NZ_ASWB01000005.1"/>
</dbReference>
<dbReference type="NCBIfam" id="TIGR03897">
    <property type="entry name" value="lanti_2_LanM"/>
    <property type="match status" value="1"/>
</dbReference>
<dbReference type="EMBL" id="ASWB01000005">
    <property type="protein sequence ID" value="EOT63821.1"/>
    <property type="molecule type" value="Genomic_DNA"/>
</dbReference>
<dbReference type="SUPFAM" id="SSF158745">
    <property type="entry name" value="LanC-like"/>
    <property type="match status" value="1"/>
</dbReference>
<feature type="binding site" evidence="1">
    <location>
        <position position="866"/>
    </location>
    <ligand>
        <name>Zn(2+)</name>
        <dbReference type="ChEBI" id="CHEBI:29105"/>
    </ligand>
</feature>
<dbReference type="SMART" id="SM01260">
    <property type="entry name" value="LANC_like"/>
    <property type="match status" value="1"/>
</dbReference>
<organism evidence="3 5">
    <name type="scientific">Enterococcus moraviensis ATCC BAA-383</name>
    <dbReference type="NCBI Taxonomy" id="1158609"/>
    <lineage>
        <taxon>Bacteria</taxon>
        <taxon>Bacillati</taxon>
        <taxon>Bacillota</taxon>
        <taxon>Bacilli</taxon>
        <taxon>Lactobacillales</taxon>
        <taxon>Enterococcaceae</taxon>
        <taxon>Enterococcus</taxon>
    </lineage>
</organism>
<sequence>MIEELTYSYATTISERIQCWQGLKLESDVYFKQWQARKSLLKAADYTKMLQCYELDEKTFGIGLLPFTEERAQLLLPTVEKSEWFQLHRTLFRTEVSIKEESLSAALRFHIDYYERHIRNLSKKFSKIRLSEKAIVKLIEQLTDEFLFIAQKTLVWDVHQMIEEYHLQAETKEEEFTKYIDEFLGDKQRTYLFYGEYPALARVLATRLRFACEMIDEFMSAVNDSTEQISKRFALSSLMDITKIEVGKGDSHDRGKTVIQFQIQEKSLIFKFKNLEIGERFNALLTYLEGLNPALSFYKIKRIVQPTFTIEERVAHQECKDEEDVTKFYQEYGQLLAIVYWLGSTDLHMENVIASGAHPVLIDVETLIRPEMFKQTKKTSRQIRIEKQSVLVTGLVPQKKQWKRVLEMDALSGTEQKLPKKVRRLRNERSSEIAFQLEEAYMDGAQNIPYLAGKEVDYQLYRHVIQSSFKKMNQLLLNNKVAFIEKVKKLFSNTAIRLIYRDTQDYGNLLNFTLHTESMSNYIEREKIIENLWASQIIPEALIPFEIQAMLDHDIPLITANTSLTSVYTNGYELPNLLAKTPLQDTVEHMEKITEKTSHFSYLLLKESLGTLEYKLQEITIAEKNSSMDQPLLQKAADIGDKIIDQIDINYDLGEVDWMSVLPESATEIGIGYPDTDLYGGSAGVYLFLVYLNYYVPKKSYQEIIALLEKDIFLIKEDINTYESAFFADGMRVTVAFYVTKLLKDAKHRSYMETSLRSLKESRTTSVTVANEWLYGKASLIAILATVSQAFHNKDAYELLSRYTQEITLEEMEDNSFAHGYAGICYGLNSAKQVLQSSTVEEKLKWYQQRFEKQLYKEDSLNVSWCRGITGIEEVCHVLNRSFPNKNIMGIEDESREESCLCHGRYGNDDNYLNNIFILSKSVIKLKTDIESTPIGLFCGLGGIGYQLLRAYDPVNVHSLLFIK</sequence>
<dbReference type="eggNOG" id="COG4403">
    <property type="taxonomic scope" value="Bacteria"/>
</dbReference>
<dbReference type="Gene3D" id="1.50.10.10">
    <property type="match status" value="1"/>
</dbReference>
<dbReference type="GO" id="GO:0031179">
    <property type="term" value="P:peptide modification"/>
    <property type="evidence" value="ECO:0007669"/>
    <property type="project" value="InterPro"/>
</dbReference>
<evidence type="ECO:0000259" key="2">
    <source>
        <dbReference type="Pfam" id="PF13575"/>
    </source>
</evidence>
<protein>
    <submittedName>
        <fullName evidence="3">Type 2 lantibiotic biosynthesis protein LanM</fullName>
    </submittedName>
</protein>
<dbReference type="STRING" id="155617.RV09_GL002956"/>
<evidence type="ECO:0000256" key="1">
    <source>
        <dbReference type="PIRSR" id="PIRSR607822-1"/>
    </source>
</evidence>
<evidence type="ECO:0000313" key="3">
    <source>
        <dbReference type="EMBL" id="EOI05038.1"/>
    </source>
</evidence>
<dbReference type="Proteomes" id="UP000014157">
    <property type="component" value="Unassembled WGS sequence"/>
</dbReference>
<dbReference type="OrthoDB" id="9148343at2"/>
<evidence type="ECO:0000313" key="5">
    <source>
        <dbReference type="Proteomes" id="UP000013781"/>
    </source>
</evidence>
<evidence type="ECO:0000313" key="6">
    <source>
        <dbReference type="Proteomes" id="UP000014157"/>
    </source>
</evidence>
<dbReference type="InterPro" id="IPR012341">
    <property type="entry name" value="6hp_glycosidase-like_sf"/>
</dbReference>
<dbReference type="Pfam" id="PF05147">
    <property type="entry name" value="LANC_like"/>
    <property type="match status" value="1"/>
</dbReference>
<keyword evidence="1" id="KW-0479">Metal-binding</keyword>
<accession>R2TCJ5</accession>
<dbReference type="GO" id="GO:0005975">
    <property type="term" value="P:carbohydrate metabolic process"/>
    <property type="evidence" value="ECO:0007669"/>
    <property type="project" value="InterPro"/>
</dbReference>
<feature type="domain" description="Lantibiotic biosynthesis protein dehydration" evidence="2">
    <location>
        <begin position="197"/>
        <end position="560"/>
    </location>
</feature>
<evidence type="ECO:0000313" key="4">
    <source>
        <dbReference type="EMBL" id="EOT63821.1"/>
    </source>
</evidence>
<dbReference type="InterPro" id="IPR025410">
    <property type="entry name" value="Lant_dehyd"/>
</dbReference>
<dbReference type="AlphaFoldDB" id="R2TCJ5"/>
<proteinExistence type="predicted"/>
<dbReference type="InterPro" id="IPR017146">
    <property type="entry name" value="Lanti_2_LanM"/>
</dbReference>
<reference evidence="3 5" key="1">
    <citation type="submission" date="2013-02" db="EMBL/GenBank/DDBJ databases">
        <title>The Genome Sequence of Enterococcus moraviensis BAA-383.</title>
        <authorList>
            <consortium name="The Broad Institute Genome Sequencing Platform"/>
            <consortium name="The Broad Institute Genome Sequencing Center for Infectious Disease"/>
            <person name="Earl A.M."/>
            <person name="Gilmore M.S."/>
            <person name="Lebreton F."/>
            <person name="Walker B."/>
            <person name="Young S.K."/>
            <person name="Zeng Q."/>
            <person name="Gargeya S."/>
            <person name="Fitzgerald M."/>
            <person name="Haas B."/>
            <person name="Abouelleil A."/>
            <person name="Alvarado L."/>
            <person name="Arachchi H.M."/>
            <person name="Berlin A.M."/>
            <person name="Chapman S.B."/>
            <person name="Dewar J."/>
            <person name="Goldberg J."/>
            <person name="Griggs A."/>
            <person name="Gujja S."/>
            <person name="Hansen M."/>
            <person name="Howarth C."/>
            <person name="Imamovic A."/>
            <person name="Larimer J."/>
            <person name="McCowan C."/>
            <person name="Murphy C."/>
            <person name="Neiman D."/>
            <person name="Pearson M."/>
            <person name="Priest M."/>
            <person name="Roberts A."/>
            <person name="Saif S."/>
            <person name="Shea T."/>
            <person name="Sisk P."/>
            <person name="Sykes S."/>
            <person name="Wortman J."/>
            <person name="Nusbaum C."/>
            <person name="Birren B."/>
        </authorList>
    </citation>
    <scope>NUCLEOTIDE SEQUENCE [LARGE SCALE GENOMIC DNA]</scope>
    <source>
        <strain evidence="3 5">ATCC BAA-383</strain>
    </source>
</reference>
<name>R2TCJ5_9ENTE</name>
<dbReference type="EMBL" id="AJAS01000004">
    <property type="protein sequence ID" value="EOI05038.1"/>
    <property type="molecule type" value="Genomic_DNA"/>
</dbReference>